<sequence length="201" mass="23107">MALVHLAIHALTLMCHVLTVPWNYHVHFDPDPIKFKLNRFGSFKLLRKSELRRITLPGLIEVNPCELLSNDAVVGRIKLMECVIKFRRDVISLSSRATLSSSASSRTRVPSLTSLITSVTTPGFYSEKLKERNPEMKKTNLLNGMWVQDFDFQYIHCLNVLWVGNVNSNHLYYLYGVSNPNSMVHSCFSKHPIQLHFFVLF</sequence>
<reference evidence="2" key="1">
    <citation type="submission" date="2018-07" db="EMBL/GenBank/DDBJ databases">
        <authorList>
            <person name="Quirk P.G."/>
            <person name="Krulwich T.A."/>
        </authorList>
    </citation>
    <scope>NUCLEOTIDE SEQUENCE</scope>
</reference>
<evidence type="ECO:0000256" key="1">
    <source>
        <dbReference type="SAM" id="SignalP"/>
    </source>
</evidence>
<name>A0A336LV24_CULSO</name>
<dbReference type="AlphaFoldDB" id="A0A336LV24"/>
<dbReference type="VEuPathDB" id="VectorBase:CSON000738"/>
<proteinExistence type="predicted"/>
<evidence type="ECO:0000313" key="2">
    <source>
        <dbReference type="EMBL" id="SSX20187.1"/>
    </source>
</evidence>
<feature type="chain" id="PRO_5016409879" evidence="1">
    <location>
        <begin position="20"/>
        <end position="201"/>
    </location>
</feature>
<feature type="signal peptide" evidence="1">
    <location>
        <begin position="1"/>
        <end position="19"/>
    </location>
</feature>
<gene>
    <name evidence="2" type="primary">CSON000738</name>
</gene>
<protein>
    <submittedName>
        <fullName evidence="2">CSON000738 protein</fullName>
    </submittedName>
</protein>
<accession>A0A336LV24</accession>
<keyword evidence="1" id="KW-0732">Signal</keyword>
<organism evidence="2">
    <name type="scientific">Culicoides sonorensis</name>
    <name type="common">Biting midge</name>
    <dbReference type="NCBI Taxonomy" id="179676"/>
    <lineage>
        <taxon>Eukaryota</taxon>
        <taxon>Metazoa</taxon>
        <taxon>Ecdysozoa</taxon>
        <taxon>Arthropoda</taxon>
        <taxon>Hexapoda</taxon>
        <taxon>Insecta</taxon>
        <taxon>Pterygota</taxon>
        <taxon>Neoptera</taxon>
        <taxon>Endopterygota</taxon>
        <taxon>Diptera</taxon>
        <taxon>Nematocera</taxon>
        <taxon>Chironomoidea</taxon>
        <taxon>Ceratopogonidae</taxon>
        <taxon>Ceratopogoninae</taxon>
        <taxon>Culicoides</taxon>
        <taxon>Monoculicoides</taxon>
    </lineage>
</organism>
<dbReference type="EMBL" id="UFQT01000111">
    <property type="protein sequence ID" value="SSX20187.1"/>
    <property type="molecule type" value="Genomic_DNA"/>
</dbReference>